<dbReference type="InterPro" id="IPR047655">
    <property type="entry name" value="Transpos_IS630-like"/>
</dbReference>
<dbReference type="NCBIfam" id="NF033545">
    <property type="entry name" value="transpos_IS630"/>
    <property type="match status" value="1"/>
</dbReference>
<protein>
    <submittedName>
        <fullName evidence="2">IS630 family transposase</fullName>
    </submittedName>
</protein>
<dbReference type="PANTHER" id="PTHR46564">
    <property type="entry name" value="TRANSPOSASE"/>
    <property type="match status" value="1"/>
</dbReference>
<dbReference type="GO" id="GO:0003676">
    <property type="term" value="F:nucleic acid binding"/>
    <property type="evidence" value="ECO:0007669"/>
    <property type="project" value="InterPro"/>
</dbReference>
<dbReference type="InterPro" id="IPR012337">
    <property type="entry name" value="RNaseH-like_sf"/>
</dbReference>
<evidence type="ECO:0000313" key="3">
    <source>
        <dbReference type="Proteomes" id="UP000520876"/>
    </source>
</evidence>
<keyword evidence="3" id="KW-1185">Reference proteome</keyword>
<dbReference type="Gene3D" id="3.30.420.10">
    <property type="entry name" value="Ribonuclease H-like superfamily/Ribonuclease H"/>
    <property type="match status" value="1"/>
</dbReference>
<dbReference type="SUPFAM" id="SSF46689">
    <property type="entry name" value="Homeodomain-like"/>
    <property type="match status" value="1"/>
</dbReference>
<dbReference type="AlphaFoldDB" id="A0A7Z0NC97"/>
<dbReference type="RefSeq" id="WP_172116735.1">
    <property type="nucleotide sequence ID" value="NZ_JACCGK010000052.1"/>
</dbReference>
<evidence type="ECO:0000259" key="1">
    <source>
        <dbReference type="Pfam" id="PF13358"/>
    </source>
</evidence>
<dbReference type="Pfam" id="PF13358">
    <property type="entry name" value="DDE_3"/>
    <property type="match status" value="1"/>
</dbReference>
<evidence type="ECO:0000313" key="2">
    <source>
        <dbReference type="EMBL" id="NYT75363.1"/>
    </source>
</evidence>
<gene>
    <name evidence="2" type="ORF">HZU72_23605</name>
</gene>
<dbReference type="Pfam" id="PF13565">
    <property type="entry name" value="HTH_32"/>
    <property type="match status" value="1"/>
</dbReference>
<accession>A0A7Z0NC97</accession>
<proteinExistence type="predicted"/>
<dbReference type="InterPro" id="IPR038717">
    <property type="entry name" value="Tc1-like_DDE_dom"/>
</dbReference>
<comment type="caution">
    <text evidence="2">The sequence shown here is derived from an EMBL/GenBank/DDBJ whole genome shotgun (WGS) entry which is preliminary data.</text>
</comment>
<dbReference type="EMBL" id="JACCGK010000052">
    <property type="protein sequence ID" value="NYT75363.1"/>
    <property type="molecule type" value="Genomic_DNA"/>
</dbReference>
<feature type="domain" description="Tc1-like transposase DDE" evidence="1">
    <location>
        <begin position="173"/>
        <end position="318"/>
    </location>
</feature>
<reference evidence="2 3" key="1">
    <citation type="submission" date="2020-07" db="EMBL/GenBank/DDBJ databases">
        <title>Halomonas sp. QX-2 draft genome sequence.</title>
        <authorList>
            <person name="Qiu X."/>
        </authorList>
    </citation>
    <scope>NUCLEOTIDE SEQUENCE [LARGE SCALE GENOMIC DNA]</scope>
    <source>
        <strain evidence="2 3">QX-2</strain>
    </source>
</reference>
<name>A0A7Z0NC97_9GAMM</name>
<dbReference type="PANTHER" id="PTHR46564:SF1">
    <property type="entry name" value="TRANSPOSASE"/>
    <property type="match status" value="1"/>
</dbReference>
<dbReference type="Proteomes" id="UP000520876">
    <property type="component" value="Unassembled WGS sequence"/>
</dbReference>
<dbReference type="SUPFAM" id="SSF53098">
    <property type="entry name" value="Ribonuclease H-like"/>
    <property type="match status" value="1"/>
</dbReference>
<dbReference type="InterPro" id="IPR009057">
    <property type="entry name" value="Homeodomain-like_sf"/>
</dbReference>
<sequence>MSRRLRFISLTPDQQPIVNDAYQHGEKRALRRRAHAILLSHKGHTINQIRDILGVKRDTVSTWLSQWEKDGIEGLQDKPREGRPSLLNESELAVLQQLVEEHPHQLPVLHAKFQDKTGKVVSQDTLRRAFKKNGNSCKRVRRSLTALRDETDFRRTQGLINALKEWEDNGECDLYFFDEAGFSQSSSLPYAWSPVGKPWEVTAYSRSKRLNVLGFLTRKGSFFHRMTTESVKTETVIEAFDQFAAQKSPDAFAVVVLDNAKMHRSKAFQRKIIDWMAHRIHLVYLSPYSPELNLIEILWREIKYKWLPLTAYSSFDKLCEAVKNVCDNYGKSNSITFA</sequence>
<dbReference type="InterPro" id="IPR036397">
    <property type="entry name" value="RNaseH_sf"/>
</dbReference>
<organism evidence="2 3">
    <name type="scientific">Vreelandella sedimenti</name>
    <dbReference type="NCBI Taxonomy" id="2729618"/>
    <lineage>
        <taxon>Bacteria</taxon>
        <taxon>Pseudomonadati</taxon>
        <taxon>Pseudomonadota</taxon>
        <taxon>Gammaproteobacteria</taxon>
        <taxon>Oceanospirillales</taxon>
        <taxon>Halomonadaceae</taxon>
        <taxon>Vreelandella</taxon>
    </lineage>
</organism>